<proteinExistence type="predicted"/>
<dbReference type="EMBL" id="CM042048">
    <property type="protein sequence ID" value="KAI3759173.1"/>
    <property type="molecule type" value="Genomic_DNA"/>
</dbReference>
<organism evidence="1 2">
    <name type="scientific">Arctium lappa</name>
    <name type="common">Greater burdock</name>
    <name type="synonym">Lappa major</name>
    <dbReference type="NCBI Taxonomy" id="4217"/>
    <lineage>
        <taxon>Eukaryota</taxon>
        <taxon>Viridiplantae</taxon>
        <taxon>Streptophyta</taxon>
        <taxon>Embryophyta</taxon>
        <taxon>Tracheophyta</taxon>
        <taxon>Spermatophyta</taxon>
        <taxon>Magnoliopsida</taxon>
        <taxon>eudicotyledons</taxon>
        <taxon>Gunneridae</taxon>
        <taxon>Pentapetalae</taxon>
        <taxon>asterids</taxon>
        <taxon>campanulids</taxon>
        <taxon>Asterales</taxon>
        <taxon>Asteraceae</taxon>
        <taxon>Carduoideae</taxon>
        <taxon>Cardueae</taxon>
        <taxon>Arctiinae</taxon>
        <taxon>Arctium</taxon>
    </lineage>
</organism>
<keyword evidence="2" id="KW-1185">Reference proteome</keyword>
<reference evidence="1 2" key="2">
    <citation type="journal article" date="2022" name="Mol. Ecol. Resour.">
        <title>The genomes of chicory, endive, great burdock and yacon provide insights into Asteraceae paleo-polyploidization history and plant inulin production.</title>
        <authorList>
            <person name="Fan W."/>
            <person name="Wang S."/>
            <person name="Wang H."/>
            <person name="Wang A."/>
            <person name="Jiang F."/>
            <person name="Liu H."/>
            <person name="Zhao H."/>
            <person name="Xu D."/>
            <person name="Zhang Y."/>
        </authorList>
    </citation>
    <scope>NUCLEOTIDE SEQUENCE [LARGE SCALE GENOMIC DNA]</scope>
    <source>
        <strain evidence="2">cv. Niubang</strain>
    </source>
</reference>
<reference evidence="2" key="1">
    <citation type="journal article" date="2022" name="Mol. Ecol. Resour.">
        <title>The genomes of chicory, endive, great burdock and yacon provide insights into Asteraceae palaeo-polyploidization history and plant inulin production.</title>
        <authorList>
            <person name="Fan W."/>
            <person name="Wang S."/>
            <person name="Wang H."/>
            <person name="Wang A."/>
            <person name="Jiang F."/>
            <person name="Liu H."/>
            <person name="Zhao H."/>
            <person name="Xu D."/>
            <person name="Zhang Y."/>
        </authorList>
    </citation>
    <scope>NUCLEOTIDE SEQUENCE [LARGE SCALE GENOMIC DNA]</scope>
    <source>
        <strain evidence="2">cv. Niubang</strain>
    </source>
</reference>
<gene>
    <name evidence="1" type="ORF">L6452_06771</name>
</gene>
<accession>A0ACB9EJE4</accession>
<dbReference type="Proteomes" id="UP001055879">
    <property type="component" value="Linkage Group LG02"/>
</dbReference>
<protein>
    <submittedName>
        <fullName evidence="1">Uncharacterized protein</fullName>
    </submittedName>
</protein>
<evidence type="ECO:0000313" key="2">
    <source>
        <dbReference type="Proteomes" id="UP001055879"/>
    </source>
</evidence>
<comment type="caution">
    <text evidence="1">The sequence shown here is derived from an EMBL/GenBank/DDBJ whole genome shotgun (WGS) entry which is preliminary data.</text>
</comment>
<name>A0ACB9EJE4_ARCLA</name>
<sequence length="329" mass="36194">MAFRVTGPNWVGVSLRIPETSSKMKINCDVCNKDEASVFCSADDAALCAACDHRVHDANMLAGKHPRFSLLHFSPKDSPLCDICQEKKAFLFCQQDRAILCKDCDVAIHKVNEHTKNHCRFLLTGVKLSSAPLLPTAAGNGVVPDQKPKSRDREPVPIVNQTSSRTQKVTTVTVENMGPKSNGWGHGSATASSISEYLTETLPGWHVEDFLDSPCNFSKIGEDDLALFWDDEVRMNDCLSPETMGIWVPQAPPPAAPPPQPRFHQIQPYSNMGFGNQIMSGSSLVFAPTNINNKITKSNGKRRSDDGNCFTVPQISPPTTTIKRSRTLW</sequence>
<evidence type="ECO:0000313" key="1">
    <source>
        <dbReference type="EMBL" id="KAI3759173.1"/>
    </source>
</evidence>